<dbReference type="GO" id="GO:0006508">
    <property type="term" value="P:proteolysis"/>
    <property type="evidence" value="ECO:0007669"/>
    <property type="project" value="UniProtKB-KW"/>
</dbReference>
<evidence type="ECO:0000256" key="1">
    <source>
        <dbReference type="ARBA" id="ARBA00008764"/>
    </source>
</evidence>
<dbReference type="InterPro" id="IPR043504">
    <property type="entry name" value="Peptidase_S1_PA_chymotrypsin"/>
</dbReference>
<feature type="region of interest" description="Disordered" evidence="7">
    <location>
        <begin position="25"/>
        <end position="45"/>
    </location>
</feature>
<feature type="compositionally biased region" description="Low complexity" evidence="7">
    <location>
        <begin position="25"/>
        <end position="42"/>
    </location>
</feature>
<evidence type="ECO:0000256" key="4">
    <source>
        <dbReference type="ARBA" id="ARBA00022801"/>
    </source>
</evidence>
<evidence type="ECO:0000313" key="10">
    <source>
        <dbReference type="Proteomes" id="UP000886842"/>
    </source>
</evidence>
<feature type="region of interest" description="Disordered" evidence="7">
    <location>
        <begin position="58"/>
        <end position="83"/>
    </location>
</feature>
<dbReference type="PRINTS" id="PR00839">
    <property type="entry name" value="V8PROTEASE"/>
</dbReference>
<dbReference type="GO" id="GO:0004252">
    <property type="term" value="F:serine-type endopeptidase activity"/>
    <property type="evidence" value="ECO:0007669"/>
    <property type="project" value="InterPro"/>
</dbReference>
<keyword evidence="3 6" id="KW-0732">Signal</keyword>
<keyword evidence="4 6" id="KW-0378">Hydrolase</keyword>
<dbReference type="PROSITE" id="PS00134">
    <property type="entry name" value="TRYPSIN_HIS"/>
    <property type="match status" value="1"/>
</dbReference>
<feature type="domain" description="Peptidase S1" evidence="8">
    <location>
        <begin position="114"/>
        <end position="281"/>
    </location>
</feature>
<evidence type="ECO:0000259" key="8">
    <source>
        <dbReference type="Pfam" id="PF00089"/>
    </source>
</evidence>
<evidence type="ECO:0000256" key="3">
    <source>
        <dbReference type="ARBA" id="ARBA00022729"/>
    </source>
</evidence>
<evidence type="ECO:0000256" key="6">
    <source>
        <dbReference type="RuleBase" id="RU004296"/>
    </source>
</evidence>
<feature type="chain" id="PRO_5039748072" description="Serine protease" evidence="6">
    <location>
        <begin position="28"/>
        <end position="323"/>
    </location>
</feature>
<feature type="signal peptide" evidence="6">
    <location>
        <begin position="1"/>
        <end position="27"/>
    </location>
</feature>
<sequence length="323" mass="34069">MKLRHIAVTMVASLVAFTVAQAPLAEAAPPKSSKSESVSMSPDGPHGIAPRAVVRFIPQTPGDPTLSPEDVGAESGFPEGWQGSRASLIPQKIIGADERQRTTPTTTGINSAIVQISFTVPGTDESSHCTGIMVSADVVVTAGHCLYNRSDRSGKGVTDWIDVKNITVIPALDGDELPYGFCSTVAWLSSVKGWTDDGDSAYDYGALKLDQCPIGNATGTIGLAPTSGDVSGVGTILRGYPYDKDDGTTMWYTAKPIEISDARQLHYKHDTARGQSGASLIGDCPGGTGLCSVGIHTNGHEINNFGVRMIDEVYDNLVSWLDD</sequence>
<evidence type="ECO:0000256" key="5">
    <source>
        <dbReference type="ARBA" id="ARBA00022825"/>
    </source>
</evidence>
<dbReference type="InterPro" id="IPR018114">
    <property type="entry name" value="TRYPSIN_HIS"/>
</dbReference>
<dbReference type="InterPro" id="IPR050966">
    <property type="entry name" value="Glutamyl_endopeptidase"/>
</dbReference>
<dbReference type="Pfam" id="PF00089">
    <property type="entry name" value="Trypsin"/>
    <property type="match status" value="1"/>
</dbReference>
<dbReference type="EMBL" id="DVLP01000213">
    <property type="protein sequence ID" value="HIT75319.1"/>
    <property type="molecule type" value="Genomic_DNA"/>
</dbReference>
<keyword evidence="2 6" id="KW-0645">Protease</keyword>
<organism evidence="9 10">
    <name type="scientific">Candidatus Avipropionibacterium avicola</name>
    <dbReference type="NCBI Taxonomy" id="2840701"/>
    <lineage>
        <taxon>Bacteria</taxon>
        <taxon>Bacillati</taxon>
        <taxon>Actinomycetota</taxon>
        <taxon>Actinomycetes</taxon>
        <taxon>Propionibacteriales</taxon>
        <taxon>Propionibacteriaceae</taxon>
        <taxon>Propionibacteriaceae incertae sedis</taxon>
        <taxon>Candidatus Avipropionibacterium</taxon>
    </lineage>
</organism>
<evidence type="ECO:0000256" key="7">
    <source>
        <dbReference type="SAM" id="MobiDB-lite"/>
    </source>
</evidence>
<reference evidence="9" key="2">
    <citation type="journal article" date="2021" name="PeerJ">
        <title>Extensive microbial diversity within the chicken gut microbiome revealed by metagenomics and culture.</title>
        <authorList>
            <person name="Gilroy R."/>
            <person name="Ravi A."/>
            <person name="Getino M."/>
            <person name="Pursley I."/>
            <person name="Horton D.L."/>
            <person name="Alikhan N.F."/>
            <person name="Baker D."/>
            <person name="Gharbi K."/>
            <person name="Hall N."/>
            <person name="Watson M."/>
            <person name="Adriaenssens E.M."/>
            <person name="Foster-Nyarko E."/>
            <person name="Jarju S."/>
            <person name="Secka A."/>
            <person name="Antonio M."/>
            <person name="Oren A."/>
            <person name="Chaudhuri R.R."/>
            <person name="La Ragione R."/>
            <person name="Hildebrand F."/>
            <person name="Pallen M.J."/>
        </authorList>
    </citation>
    <scope>NUCLEOTIDE SEQUENCE</scope>
    <source>
        <strain evidence="9">ChiGjej1B1-24693</strain>
    </source>
</reference>
<dbReference type="InterPro" id="IPR008256">
    <property type="entry name" value="Peptidase_S1B"/>
</dbReference>
<comment type="caution">
    <text evidence="9">The sequence shown here is derived from an EMBL/GenBank/DDBJ whole genome shotgun (WGS) entry which is preliminary data.</text>
</comment>
<dbReference type="Proteomes" id="UP000886842">
    <property type="component" value="Unassembled WGS sequence"/>
</dbReference>
<dbReference type="PANTHER" id="PTHR15462:SF8">
    <property type="entry name" value="SERINE PROTEASE"/>
    <property type="match status" value="1"/>
</dbReference>
<comment type="similarity">
    <text evidence="1 6">Belongs to the peptidase S1B family.</text>
</comment>
<dbReference type="InterPro" id="IPR009003">
    <property type="entry name" value="Peptidase_S1_PA"/>
</dbReference>
<keyword evidence="5 6" id="KW-0720">Serine protease</keyword>
<evidence type="ECO:0000256" key="2">
    <source>
        <dbReference type="ARBA" id="ARBA00022670"/>
    </source>
</evidence>
<protein>
    <recommendedName>
        <fullName evidence="6">Serine protease</fullName>
        <ecNumber evidence="6">3.4.21.-</ecNumber>
    </recommendedName>
</protein>
<dbReference type="EC" id="3.4.21.-" evidence="6"/>
<gene>
    <name evidence="9" type="ORF">IAA98_07030</name>
</gene>
<proteinExistence type="inferred from homology"/>
<dbReference type="Gene3D" id="2.40.10.10">
    <property type="entry name" value="Trypsin-like serine proteases"/>
    <property type="match status" value="2"/>
</dbReference>
<dbReference type="PANTHER" id="PTHR15462">
    <property type="entry name" value="SERINE PROTEASE"/>
    <property type="match status" value="1"/>
</dbReference>
<evidence type="ECO:0000313" key="9">
    <source>
        <dbReference type="EMBL" id="HIT75319.1"/>
    </source>
</evidence>
<dbReference type="AlphaFoldDB" id="A0A9D1KLJ5"/>
<dbReference type="SUPFAM" id="SSF50494">
    <property type="entry name" value="Trypsin-like serine proteases"/>
    <property type="match status" value="1"/>
</dbReference>
<accession>A0A9D1KLJ5</accession>
<name>A0A9D1KLJ5_9ACTN</name>
<reference evidence="9" key="1">
    <citation type="submission" date="2020-10" db="EMBL/GenBank/DDBJ databases">
        <authorList>
            <person name="Gilroy R."/>
        </authorList>
    </citation>
    <scope>NUCLEOTIDE SEQUENCE</scope>
    <source>
        <strain evidence="9">ChiGjej1B1-24693</strain>
    </source>
</reference>
<dbReference type="InterPro" id="IPR001254">
    <property type="entry name" value="Trypsin_dom"/>
</dbReference>